<name>A0A834TBF2_9FABA</name>
<dbReference type="SUPFAM" id="SSF52821">
    <property type="entry name" value="Rhodanese/Cell cycle control phosphatase"/>
    <property type="match status" value="1"/>
</dbReference>
<dbReference type="Proteomes" id="UP000634136">
    <property type="component" value="Unassembled WGS sequence"/>
</dbReference>
<dbReference type="SUPFAM" id="SSF53474">
    <property type="entry name" value="alpha/beta-Hydrolases"/>
    <property type="match status" value="1"/>
</dbReference>
<dbReference type="PANTHER" id="PTHR43268:SF6">
    <property type="entry name" value="THIOSULFATE SULFURTRANSFERASE_RHODANESE-LIKE DOMAIN-CONTAINING PROTEIN 2"/>
    <property type="match status" value="1"/>
</dbReference>
<dbReference type="FunFam" id="3.40.50.1820:FF:000073">
    <property type="entry name" value="esterase OVCA2 isoform X6"/>
    <property type="match status" value="1"/>
</dbReference>
<dbReference type="InterPro" id="IPR036873">
    <property type="entry name" value="Rhodanese-like_dom_sf"/>
</dbReference>
<dbReference type="Pfam" id="PF12368">
    <property type="entry name" value="Rhodanese_C"/>
    <property type="match status" value="1"/>
</dbReference>
<dbReference type="Pfam" id="PF17773">
    <property type="entry name" value="UPF0176_N"/>
    <property type="match status" value="1"/>
</dbReference>
<evidence type="ECO:0000259" key="1">
    <source>
        <dbReference type="PROSITE" id="PS50206"/>
    </source>
</evidence>
<sequence length="610" mass="67858">MSDDEGCTDQYGVLLYYKYTQIPHLDDLLTFYESNCSSLALLGRVRLSSHGVNVTFGGNLSSLERHIEAVKANSLFEGTDFKLATCHRPLNDKIAQECGFTSLSVRIVKELVTLCSHPLLKPPEITNAGRHLSALEFHSVLQNAEKEIPGNGLVLLDARNLYETRIGKFHAPNVQTLDPQVRQYSDLPSWIDGNHDQLKGKQILMYCTGGIRCEMASAYIRSKGSGFENVFQLFGGIQRYMEQFPDGGFFKGKNFVFDHRISVGSSDANVMGTCLICGCSCDDYSSRCRCTYCRMLVLVCSTCQNEAALYVCELCQNQGKAVRSMKLTEMGESETLLPDVELRNGCSDTIFSPQMSQGHDVRSSKKLRILCLHGFRQNASSFKGRTASLAKKLKKIADLIFIDAPHELPYIYQHPLSEHLVNCVSSPFPPSPPPPSENCKKKFAWFMAPNFDGGTRTDWKVADSPFDPLQYQQQTDGYDISLAHLKAVFSQKGPFDGILGFSQGAAMAALVSAQQEKLKGEMDFRFVILCSGFVVHVKEMDCGVIKCPSLHIFGDDDHGKDRQIANQASKELASLYDGGCSVIVEHDCGHIIPTRSPYIDEIKDFLNRFL</sequence>
<gene>
    <name evidence="2" type="ORF">G2W53_023436</name>
</gene>
<evidence type="ECO:0000313" key="3">
    <source>
        <dbReference type="Proteomes" id="UP000634136"/>
    </source>
</evidence>
<accession>A0A834TBF2</accession>
<feature type="domain" description="Rhodanese" evidence="1">
    <location>
        <begin position="149"/>
        <end position="249"/>
    </location>
</feature>
<dbReference type="Pfam" id="PF03959">
    <property type="entry name" value="FSH1"/>
    <property type="match status" value="1"/>
</dbReference>
<dbReference type="AlphaFoldDB" id="A0A834TBF2"/>
<dbReference type="InterPro" id="IPR040503">
    <property type="entry name" value="TRHO_N"/>
</dbReference>
<dbReference type="InterPro" id="IPR005645">
    <property type="entry name" value="FSH-like_dom"/>
</dbReference>
<reference evidence="2" key="1">
    <citation type="submission" date="2020-09" db="EMBL/GenBank/DDBJ databases">
        <title>Genome-Enabled Discovery of Anthraquinone Biosynthesis in Senna tora.</title>
        <authorList>
            <person name="Kang S.-H."/>
            <person name="Pandey R.P."/>
            <person name="Lee C.-M."/>
            <person name="Sim J.-S."/>
            <person name="Jeong J.-T."/>
            <person name="Choi B.-S."/>
            <person name="Jung M."/>
            <person name="Ginzburg D."/>
            <person name="Zhao K."/>
            <person name="Won S.Y."/>
            <person name="Oh T.-J."/>
            <person name="Yu Y."/>
            <person name="Kim N.-H."/>
            <person name="Lee O.R."/>
            <person name="Lee T.-H."/>
            <person name="Bashyal P."/>
            <person name="Kim T.-S."/>
            <person name="Lee W.-H."/>
            <person name="Kawkins C."/>
            <person name="Kim C.-K."/>
            <person name="Kim J.S."/>
            <person name="Ahn B.O."/>
            <person name="Rhee S.Y."/>
            <person name="Sohng J.K."/>
        </authorList>
    </citation>
    <scope>NUCLEOTIDE SEQUENCE</scope>
    <source>
        <tissue evidence="2">Leaf</tissue>
    </source>
</reference>
<comment type="caution">
    <text evidence="2">The sequence shown here is derived from an EMBL/GenBank/DDBJ whole genome shotgun (WGS) entry which is preliminary data.</text>
</comment>
<dbReference type="PANTHER" id="PTHR43268">
    <property type="entry name" value="THIOSULFATE SULFURTRANSFERASE/RHODANESE-LIKE DOMAIN-CONTAINING PROTEIN 2"/>
    <property type="match status" value="1"/>
</dbReference>
<keyword evidence="3" id="KW-1185">Reference proteome</keyword>
<organism evidence="2 3">
    <name type="scientific">Senna tora</name>
    <dbReference type="NCBI Taxonomy" id="362788"/>
    <lineage>
        <taxon>Eukaryota</taxon>
        <taxon>Viridiplantae</taxon>
        <taxon>Streptophyta</taxon>
        <taxon>Embryophyta</taxon>
        <taxon>Tracheophyta</taxon>
        <taxon>Spermatophyta</taxon>
        <taxon>Magnoliopsida</taxon>
        <taxon>eudicotyledons</taxon>
        <taxon>Gunneridae</taxon>
        <taxon>Pentapetalae</taxon>
        <taxon>rosids</taxon>
        <taxon>fabids</taxon>
        <taxon>Fabales</taxon>
        <taxon>Fabaceae</taxon>
        <taxon>Caesalpinioideae</taxon>
        <taxon>Cassia clade</taxon>
        <taxon>Senna</taxon>
    </lineage>
</organism>
<dbReference type="OrthoDB" id="25002at2759"/>
<dbReference type="SMART" id="SM00450">
    <property type="entry name" value="RHOD"/>
    <property type="match status" value="1"/>
</dbReference>
<dbReference type="Gene3D" id="3.40.50.1820">
    <property type="entry name" value="alpha/beta hydrolase"/>
    <property type="match status" value="1"/>
</dbReference>
<protein>
    <submittedName>
        <fullName evidence="2">Rhodanese-like domain-containing protein 6 isoform X1</fullName>
    </submittedName>
</protein>
<dbReference type="EMBL" id="JAAIUW010000008">
    <property type="protein sequence ID" value="KAF7817981.1"/>
    <property type="molecule type" value="Genomic_DNA"/>
</dbReference>
<evidence type="ECO:0000313" key="2">
    <source>
        <dbReference type="EMBL" id="KAF7817981.1"/>
    </source>
</evidence>
<dbReference type="InterPro" id="IPR001763">
    <property type="entry name" value="Rhodanese-like_dom"/>
</dbReference>
<dbReference type="InterPro" id="IPR022111">
    <property type="entry name" value="Rhodanese_C"/>
</dbReference>
<dbReference type="InterPro" id="IPR029058">
    <property type="entry name" value="AB_hydrolase_fold"/>
</dbReference>
<dbReference type="PROSITE" id="PS50206">
    <property type="entry name" value="RHODANESE_3"/>
    <property type="match status" value="1"/>
</dbReference>
<dbReference type="Gene3D" id="3.40.250.10">
    <property type="entry name" value="Rhodanese-like domain"/>
    <property type="match status" value="1"/>
</dbReference>
<dbReference type="Gene3D" id="3.30.70.100">
    <property type="match status" value="1"/>
</dbReference>
<dbReference type="FunFam" id="3.30.70.100:FF:000045">
    <property type="entry name" value="Rhodanese-like domain-containing protein 6"/>
    <property type="match status" value="1"/>
</dbReference>
<proteinExistence type="predicted"/>
<dbReference type="FunFam" id="3.40.250.10:FF:000022">
    <property type="entry name" value="Thiosulfate sulfurtransferase/rhodanese-like domain-containing protein 2"/>
    <property type="match status" value="1"/>
</dbReference>
<dbReference type="InterPro" id="IPR020936">
    <property type="entry name" value="TrhO"/>
</dbReference>